<sequence length="76" mass="8851">MSICIGASGSYKPPSGFWPHPCQVSFYALHLVCDQQYRSREQRKTETVFSFSRLHPYEQLAVIWLLNAAQDQRDFI</sequence>
<proteinExistence type="predicted"/>
<protein>
    <submittedName>
        <fullName evidence="1">Uncharacterized protein</fullName>
    </submittedName>
</protein>
<evidence type="ECO:0000313" key="2">
    <source>
        <dbReference type="Proteomes" id="UP000509126"/>
    </source>
</evidence>
<dbReference type="Proteomes" id="UP000509126">
    <property type="component" value="Chromosome"/>
</dbReference>
<name>A0A6N1MQ97_ACILW</name>
<accession>A0A6N1MQ97</accession>
<gene>
    <name evidence="1" type="ORF">FOB19_00005</name>
</gene>
<feature type="non-terminal residue" evidence="1">
    <location>
        <position position="76"/>
    </location>
</feature>
<dbReference type="EMBL" id="CP054803">
    <property type="protein sequence ID" value="QKU19977.1"/>
    <property type="molecule type" value="Genomic_DNA"/>
</dbReference>
<evidence type="ECO:0000313" key="1">
    <source>
        <dbReference type="EMBL" id="QKU19977.1"/>
    </source>
</evidence>
<dbReference type="AlphaFoldDB" id="A0A6N1MQ97"/>
<reference evidence="1 2" key="1">
    <citation type="submission" date="2019-11" db="EMBL/GenBank/DDBJ databases">
        <title>FDA dAtabase for Regulatory Grade micrObial Sequences (FDA-ARGOS): Supporting development and validation of Infectious Disease Dx tests.</title>
        <authorList>
            <person name="Patel R."/>
            <person name="Rucinski S."/>
            <person name="Tallon L."/>
            <person name="Sadzewicz L."/>
            <person name="Vavikolanu K."/>
            <person name="Mehta A."/>
            <person name="Aluvathingal J."/>
            <person name="Nadendla S."/>
            <person name="Nandy P."/>
            <person name="Geyer C."/>
            <person name="Yan Y."/>
            <person name="Sichtig H."/>
        </authorList>
    </citation>
    <scope>NUCLEOTIDE SEQUENCE [LARGE SCALE GENOMIC DNA]</scope>
    <source>
        <strain evidence="1 2">FDAARGOS_557</strain>
    </source>
</reference>
<organism evidence="1 2">
    <name type="scientific">Acinetobacter lwoffii</name>
    <dbReference type="NCBI Taxonomy" id="28090"/>
    <lineage>
        <taxon>Bacteria</taxon>
        <taxon>Pseudomonadati</taxon>
        <taxon>Pseudomonadota</taxon>
        <taxon>Gammaproteobacteria</taxon>
        <taxon>Moraxellales</taxon>
        <taxon>Moraxellaceae</taxon>
        <taxon>Acinetobacter</taxon>
    </lineage>
</organism>